<evidence type="ECO:0000256" key="1">
    <source>
        <dbReference type="SAM" id="MobiDB-lite"/>
    </source>
</evidence>
<evidence type="ECO:0000313" key="2">
    <source>
        <dbReference type="EMBL" id="MBD3942151.1"/>
    </source>
</evidence>
<sequence length="2273" mass="231884">MTAHARLPLEVAAVVAIGAFVVSMVPSLTAPAPARAAVDPAPTPTAYTVSAPADAASSDPQISADGQHVAFVSTAALVPEDTNGLADVYVATAIAGSDDPFSGAPALVSTPGPALVSDGASAHPAISADGRYVVFDSVAKNLVPGAPSSGTRQVYVHDTVLQSTTMIAAGGVEPNGATSLPDISANGRWIVVASVAGNLAPIDTDGLSDIFVVDRDADTDGSYTTMTVTQQTPLADAADYTRPRISGNGQYLLYSEARTGDSQRPGSDMYRAQVGDVLSGFNGTVFDRFSRDADLDFTGTTVADISLSSVCGAGESLVVYQFVDPQWLAVTVGSRNIDRSSGSISDVAISADGTVVAWSSNQPGIDAGGVPVPVPGSVIRTEHPSFEDAWALSAQNVLCAPEHAQQPVTLAEGTAVSLSVSGRTVAYSDRPEDAATNAVRAIDTRSGNGLAVTTTQGVMLAPVYMTQISTVSIPTAAIHDYGAAFAGAPIYRLPIYRLPIYRLPIYRLPIYRLPIYRLPIYRLPIYRLDLPGGWTQALVDTPFEGQSDVSLTLAQVLEWAAATLDSETATDAEKAAARLIRSLTLDDMDLAGSGIDALSLGALILGAAPLPQVPIGGIGSTTERWQSVVDDQGVDATVDDATVLADLDYAGVEVSRTGVDAVPLNALPIAQTMLDAFPIASTPGSVGLLVQRTAIGELDVSQLSDPSRIFATPVTGTIAANLAAVKPGATAADLAAVAPASITFGDLLATLLDNASYPWEQIAPTALNPQAASAISNYYCTGFSRCVRDAWYSFSFDPGPGESTVFRQSTAEVVLPAGSVPLETDMAAAGPLVGLGSTPTEPTSSSKETARFAFGDVAAGTVMTYFVQYQISALPGDGVSTGTLTSGELTAQLQRPYSRPASEYRETAEHMSQPLLENSIYYGWLSPSYTDVDGVSVPGPSTQVDLWLANPAPVGKRLIVSTNATDGQLSISLYRPESDTTGLGVASVGAAPGTASGEGSAGTAGAPAQAGADAGTAVAGSVLLDQSTVTGSGAATVEAAGIETTPGQPLTIRVTSSDGQPSRALYSLRVQYVDEPGGPMCAPWQAPQTADPGVVGTSDDITAETDTVYVTDTQRFGDLWTAQGANDVRAALGSLDGTGATPVHGAVLSVDASPEVRAARTQLDQDPCDMSARAALVKAINTYLNAQIGDDRSHITSIVLIGGDDVIPFAPVAEHTDQFTEQSHADDLRRPTAPDGSPCPAPAAGAVDVCATPLQAAAATGHLLTDDPYGLAMAYDTLGGTLYVPSVGLGRLVETPAQIEDAVARFASSSGVLRADSTVTAGYGAWSELPQDVTDALQWRTGSPTAPLAAPWTKADVLADVFPGDGESARVVSLNAHFSETEMLPGVDGAEDGVFTDEDLLSAASITDAQAVSGALVFTIGCHAANNLPTSYYGDSPDWVDVFQNAGAYIGNTGYGLASSTSNALGERLLTLYADWIGVTAGGRTMTAADALTQAKRAYLSGLGLYSGYDEKVLMEAVYYGLPMYTFAGSTKNMPLPELPAGLTPATTVGSLTAASLTLHPDFSVKPGPDGTTYLTADGEAPVAVSGQPVLPKTTARLAAAPEGMKARGALIRGMTSESSETIAPSIAENTVGVDAVDDATRSAVAFPSSFAHVTTQQTPTGPVDLLVVTPARVQAPVGGTGIVERFSDMSIDVEYGPASSDDDVEPLITAAHLTSADGVTTMHATADGTGSAVTALVLLVQPRGGSRWESVELTESDGVWSGAVPVDGPFRWFLQAVDAAGNVGVDTGRGHLDVGGVTAPELGDPGPEMKVPLGGRVTRSIVVTDAEPGERLTGSFVLSGEGGGTFAAGAAVVATGADGVTRAVVETNAAVTGRSSVTVTVCRTDKCDEATFAVLVPAADRPPTATVRLSSDGLASPDAVLSADASGEDPDGDPVALAYAWSRNGVPLDGRTDSTLDLAGWAVAGDVITVEVTPTANGVAGGAARDSATVVERVAVGPQISAIATAGGVDYEPGDWSAAPVTVTFECSSGAAIASCPTPVTVDADTGPEGRTVSGTMTDVLGRTATAEVVVKLDTVAPALAPTVTPNPVTLGAAATAAPNATDEGSGVASQSCGTPDSAAVGEKTVACEATDNAGNRATAVAAFTVEPPRCAGQLDRTALDPVNLDGTSVFPRPSGVTVRFAACDAAGTPVGTKNLVKAVTQVSKTALPAGAAVNEIFVPPVSGSADKFTYAKDTGAWSGTVQTSKLASGYRYVFRVDLRDGTSFTVTFGVR</sequence>
<keyword evidence="3" id="KW-1185">Reference proteome</keyword>
<evidence type="ECO:0008006" key="4">
    <source>
        <dbReference type="Google" id="ProtNLM"/>
    </source>
</evidence>
<accession>A0ABR8NND0</accession>
<dbReference type="Gene3D" id="2.120.10.30">
    <property type="entry name" value="TolB, C-terminal domain"/>
    <property type="match status" value="1"/>
</dbReference>
<feature type="region of interest" description="Disordered" evidence="1">
    <location>
        <begin position="1218"/>
        <end position="1240"/>
    </location>
</feature>
<dbReference type="RefSeq" id="WP_191171780.1">
    <property type="nucleotide sequence ID" value="NZ_JACXZS010000006.1"/>
</dbReference>
<evidence type="ECO:0000313" key="3">
    <source>
        <dbReference type="Proteomes" id="UP000598426"/>
    </source>
</evidence>
<proteinExistence type="predicted"/>
<dbReference type="EMBL" id="JACXZS010000006">
    <property type="protein sequence ID" value="MBD3942151.1"/>
    <property type="molecule type" value="Genomic_DNA"/>
</dbReference>
<dbReference type="InterPro" id="IPR011042">
    <property type="entry name" value="6-blade_b-propeller_TolB-like"/>
</dbReference>
<dbReference type="Proteomes" id="UP000598426">
    <property type="component" value="Unassembled WGS sequence"/>
</dbReference>
<gene>
    <name evidence="2" type="ORF">IF188_10625</name>
</gene>
<dbReference type="SUPFAM" id="SSF82171">
    <property type="entry name" value="DPP6 N-terminal domain-like"/>
    <property type="match status" value="1"/>
</dbReference>
<protein>
    <recommendedName>
        <fullName evidence="4">WD40-like Beta Propeller Repeat</fullName>
    </recommendedName>
</protein>
<organism evidence="2 3">
    <name type="scientific">Microbacterium helvum</name>
    <dbReference type="NCBI Taxonomy" id="2773713"/>
    <lineage>
        <taxon>Bacteria</taxon>
        <taxon>Bacillati</taxon>
        <taxon>Actinomycetota</taxon>
        <taxon>Actinomycetes</taxon>
        <taxon>Micrococcales</taxon>
        <taxon>Microbacteriaceae</taxon>
        <taxon>Microbacterium</taxon>
    </lineage>
</organism>
<reference evidence="2 3" key="1">
    <citation type="submission" date="2020-09" db="EMBL/GenBank/DDBJ databases">
        <title>Isolation and identification of active actinomycetes.</title>
        <authorList>
            <person name="Li X."/>
        </authorList>
    </citation>
    <scope>NUCLEOTIDE SEQUENCE [LARGE SCALE GENOMIC DNA]</scope>
    <source>
        <strain evidence="2 3">NEAU-LLC</strain>
    </source>
</reference>
<dbReference type="PANTHER" id="PTHR36842">
    <property type="entry name" value="PROTEIN TOLB HOMOLOG"/>
    <property type="match status" value="1"/>
</dbReference>
<feature type="compositionally biased region" description="Basic and acidic residues" evidence="1">
    <location>
        <begin position="1218"/>
        <end position="1232"/>
    </location>
</feature>
<comment type="caution">
    <text evidence="2">The sequence shown here is derived from an EMBL/GenBank/DDBJ whole genome shotgun (WGS) entry which is preliminary data.</text>
</comment>
<name>A0ABR8NND0_9MICO</name>